<feature type="compositionally biased region" description="Polar residues" evidence="1">
    <location>
        <begin position="391"/>
        <end position="401"/>
    </location>
</feature>
<dbReference type="Proteomes" id="UP001367508">
    <property type="component" value="Unassembled WGS sequence"/>
</dbReference>
<gene>
    <name evidence="2" type="ORF">VNO77_13171</name>
</gene>
<name>A0AAN9LXL0_CANGL</name>
<reference evidence="2 3" key="1">
    <citation type="submission" date="2024-01" db="EMBL/GenBank/DDBJ databases">
        <title>The genomes of 5 underutilized Papilionoideae crops provide insights into root nodulation and disease resistanc.</title>
        <authorList>
            <person name="Jiang F."/>
        </authorList>
    </citation>
    <scope>NUCLEOTIDE SEQUENCE [LARGE SCALE GENOMIC DNA]</scope>
    <source>
        <strain evidence="2">LVBAO_FW01</strain>
        <tissue evidence="2">Leaves</tissue>
    </source>
</reference>
<feature type="region of interest" description="Disordered" evidence="1">
    <location>
        <begin position="381"/>
        <end position="421"/>
    </location>
</feature>
<dbReference type="EMBL" id="JAYMYQ010000003">
    <property type="protein sequence ID" value="KAK7343992.1"/>
    <property type="molecule type" value="Genomic_DNA"/>
</dbReference>
<proteinExistence type="predicted"/>
<sequence length="624" mass="69026">MENTGLWVQKEGNRKKDSLHGLLNDLEISDEDSSKSQLKKLIKRSNSHGSIVVNAIQSQISKVLFKDLFFRRVQGLDNRIPKHVVSVDEKYVRRCLEFVHNTTLKAAQCNTPANLRTANMAALSESLNTAKLFDGSACDSGHFVFECPVVTETGRVVISANDGEQWTLGTIMGSKSMVNILNSALLQQFGASDRSHNLNRMNFSDAKGLICYDFVDSPSSLSISSSYKLGKEKQLVQSHKYGSISVHKRLVSTSSTTSTCSDWLSSASSTLSQGMIQCTWKQGIPHFVFSADDQKEVYVAKLRKVDSTDDKALDYEYQFHVNKGGQKSREISDSDLQLVGRMHVSTSFTLCKNNCRIMETEFTLFHNIEIYDKEMYTSEQSHRKNKGLSKKVSQVFRTSPSSKRRTHSKFGGSSATPESCPWEPHALGGTNLLETDVPPNFEMVAIVVKDHLPCKRPEKVGGWGLKFLNKSGVNQTTTPSESCDQNNGDCSTSMSILIPAGFHGGPRTRNGGPSSLIERWRSGGHCDCGGWDEGCPLTVLQRRTNKAEGMAQVETQGQCKSVELVTQGSSDFSPTLRMVNVHEGLYYIHFHPPLSALQSFSIAVAMIHSQSPTLRPNSAQELSK</sequence>
<evidence type="ECO:0000313" key="3">
    <source>
        <dbReference type="Proteomes" id="UP001367508"/>
    </source>
</evidence>
<organism evidence="2 3">
    <name type="scientific">Canavalia gladiata</name>
    <name type="common">Sword bean</name>
    <name type="synonym">Dolichos gladiatus</name>
    <dbReference type="NCBI Taxonomy" id="3824"/>
    <lineage>
        <taxon>Eukaryota</taxon>
        <taxon>Viridiplantae</taxon>
        <taxon>Streptophyta</taxon>
        <taxon>Embryophyta</taxon>
        <taxon>Tracheophyta</taxon>
        <taxon>Spermatophyta</taxon>
        <taxon>Magnoliopsida</taxon>
        <taxon>eudicotyledons</taxon>
        <taxon>Gunneridae</taxon>
        <taxon>Pentapetalae</taxon>
        <taxon>rosids</taxon>
        <taxon>fabids</taxon>
        <taxon>Fabales</taxon>
        <taxon>Fabaceae</taxon>
        <taxon>Papilionoideae</taxon>
        <taxon>50 kb inversion clade</taxon>
        <taxon>NPAAA clade</taxon>
        <taxon>indigoferoid/millettioid clade</taxon>
        <taxon>Phaseoleae</taxon>
        <taxon>Canavalia</taxon>
    </lineage>
</organism>
<keyword evidence="3" id="KW-1185">Reference proteome</keyword>
<accession>A0AAN9LXL0</accession>
<dbReference type="PANTHER" id="PTHR31390">
    <property type="entry name" value="EXPRESSED PROTEIN"/>
    <property type="match status" value="1"/>
</dbReference>
<dbReference type="InterPro" id="IPR021916">
    <property type="entry name" value="DUF3527"/>
</dbReference>
<dbReference type="PANTHER" id="PTHR31390:SF2">
    <property type="entry name" value="EXPRESSED PROTEIN"/>
    <property type="match status" value="1"/>
</dbReference>
<evidence type="ECO:0000256" key="1">
    <source>
        <dbReference type="SAM" id="MobiDB-lite"/>
    </source>
</evidence>
<comment type="caution">
    <text evidence="2">The sequence shown here is derived from an EMBL/GenBank/DDBJ whole genome shotgun (WGS) entry which is preliminary data.</text>
</comment>
<evidence type="ECO:0000313" key="2">
    <source>
        <dbReference type="EMBL" id="KAK7343992.1"/>
    </source>
</evidence>
<dbReference type="Pfam" id="PF12043">
    <property type="entry name" value="DUF3527"/>
    <property type="match status" value="1"/>
</dbReference>
<dbReference type="AlphaFoldDB" id="A0AAN9LXL0"/>
<protein>
    <submittedName>
        <fullName evidence="2">Uncharacterized protein</fullName>
    </submittedName>
</protein>